<dbReference type="Gene3D" id="3.20.20.370">
    <property type="entry name" value="Glycoside hydrolase/deacetylase"/>
    <property type="match status" value="1"/>
</dbReference>
<feature type="signal peptide" evidence="3">
    <location>
        <begin position="1"/>
        <end position="22"/>
    </location>
</feature>
<dbReference type="InterPro" id="IPR002509">
    <property type="entry name" value="NODB_dom"/>
</dbReference>
<dbReference type="Proteomes" id="UP001165069">
    <property type="component" value="Unassembled WGS sequence"/>
</dbReference>
<evidence type="ECO:0000313" key="6">
    <source>
        <dbReference type="Proteomes" id="UP001165069"/>
    </source>
</evidence>
<dbReference type="SUPFAM" id="SSF88713">
    <property type="entry name" value="Glycoside hydrolase/deacetylase"/>
    <property type="match status" value="1"/>
</dbReference>
<dbReference type="Pfam" id="PF01522">
    <property type="entry name" value="Polysacc_deac_1"/>
    <property type="match status" value="1"/>
</dbReference>
<name>A0ABQ5QFN9_9BACT</name>
<dbReference type="EMBL" id="BSDE01000003">
    <property type="protein sequence ID" value="GLH73627.1"/>
    <property type="molecule type" value="Genomic_DNA"/>
</dbReference>
<feature type="domain" description="NodB homology" evidence="4">
    <location>
        <begin position="23"/>
        <end position="220"/>
    </location>
</feature>
<keyword evidence="1" id="KW-0479">Metal-binding</keyword>
<evidence type="ECO:0000256" key="3">
    <source>
        <dbReference type="SAM" id="SignalP"/>
    </source>
</evidence>
<dbReference type="InterPro" id="IPR011330">
    <property type="entry name" value="Glyco_hydro/deAcase_b/a-brl"/>
</dbReference>
<evidence type="ECO:0000256" key="1">
    <source>
        <dbReference type="ARBA" id="ARBA00022723"/>
    </source>
</evidence>
<reference evidence="5 6" key="1">
    <citation type="journal article" date="2023" name="Antonie Van Leeuwenhoek">
        <title>Mesoterricola silvestris gen. nov., sp. nov., Mesoterricola sediminis sp. nov., Geothrix oryzae sp. nov., Geothrix edaphica sp. nov., Geothrix rubra sp. nov., and Geothrix limicola sp. nov., six novel members of Acidobacteriota isolated from soils.</title>
        <authorList>
            <person name="Itoh H."/>
            <person name="Sugisawa Y."/>
            <person name="Mise K."/>
            <person name="Xu Z."/>
            <person name="Kuniyasu M."/>
            <person name="Ushijima N."/>
            <person name="Kawano K."/>
            <person name="Kobayashi E."/>
            <person name="Shiratori Y."/>
            <person name="Masuda Y."/>
            <person name="Senoo K."/>
        </authorList>
    </citation>
    <scope>NUCLEOTIDE SEQUENCE [LARGE SCALE GENOMIC DNA]</scope>
    <source>
        <strain evidence="5 6">Red804</strain>
    </source>
</reference>
<keyword evidence="6" id="KW-1185">Reference proteome</keyword>
<dbReference type="InterPro" id="IPR050248">
    <property type="entry name" value="Polysacc_deacetylase_ArnD"/>
</dbReference>
<dbReference type="PANTHER" id="PTHR10587">
    <property type="entry name" value="GLYCOSYL TRANSFERASE-RELATED"/>
    <property type="match status" value="1"/>
</dbReference>
<keyword evidence="3" id="KW-0732">Signal</keyword>
<proteinExistence type="predicted"/>
<feature type="chain" id="PRO_5046659751" evidence="3">
    <location>
        <begin position="23"/>
        <end position="311"/>
    </location>
</feature>
<protein>
    <submittedName>
        <fullName evidence="5">Polysaccharide deacetylase</fullName>
    </submittedName>
</protein>
<dbReference type="PANTHER" id="PTHR10587:SF133">
    <property type="entry name" value="CHITIN DEACETYLASE 1-RELATED"/>
    <property type="match status" value="1"/>
</dbReference>
<evidence type="ECO:0000313" key="5">
    <source>
        <dbReference type="EMBL" id="GLH73627.1"/>
    </source>
</evidence>
<organism evidence="5 6">
    <name type="scientific">Geothrix limicola</name>
    <dbReference type="NCBI Taxonomy" id="2927978"/>
    <lineage>
        <taxon>Bacteria</taxon>
        <taxon>Pseudomonadati</taxon>
        <taxon>Acidobacteriota</taxon>
        <taxon>Holophagae</taxon>
        <taxon>Holophagales</taxon>
        <taxon>Holophagaceae</taxon>
        <taxon>Geothrix</taxon>
    </lineage>
</organism>
<gene>
    <name evidence="5" type="ORF">GETHLI_21290</name>
</gene>
<dbReference type="CDD" id="cd10960">
    <property type="entry name" value="CE4_NodB_like_1"/>
    <property type="match status" value="1"/>
</dbReference>
<keyword evidence="2" id="KW-0378">Hydrolase</keyword>
<dbReference type="RefSeq" id="WP_285575020.1">
    <property type="nucleotide sequence ID" value="NZ_BSDE01000003.1"/>
</dbReference>
<dbReference type="PROSITE" id="PS51677">
    <property type="entry name" value="NODB"/>
    <property type="match status" value="1"/>
</dbReference>
<comment type="caution">
    <text evidence="5">The sequence shown here is derived from an EMBL/GenBank/DDBJ whole genome shotgun (WGS) entry which is preliminary data.</text>
</comment>
<accession>A0ABQ5QFN9</accession>
<evidence type="ECO:0000256" key="2">
    <source>
        <dbReference type="ARBA" id="ARBA00022801"/>
    </source>
</evidence>
<evidence type="ECO:0000259" key="4">
    <source>
        <dbReference type="PROSITE" id="PS51677"/>
    </source>
</evidence>
<sequence>MLPSRFFRAFGLALALTPAALTQSVAFTFDDGPRLQATPRLNPAQRNAALLAALKQHQVQAALFVTLGNGADQPEGLALARAWGEAGHLIGNHTVTHPDLDAATTTLAGYEGEIQTCDRVIRTLPGYRPWFRFTFLREGNTPEKRDGIRAFLKAQGYRNAYVSLDTSDWRLDEALRTRLASQPDADLGPFRSAYLAHLRQRAEAYRDLSRRLFGRDIPQVMLLHHNLINALFLGDALQQFKTLGWTFVSPEAAFQDFVYSLSPQRPAPGQSLLLSAARSLGYRPEGWERLVDDGDADIAALVKRGALPAAP</sequence>